<dbReference type="InterPro" id="IPR054213">
    <property type="entry name" value="DUF6920"/>
</dbReference>
<protein>
    <submittedName>
        <fullName evidence="1">Uncharacterized protein</fullName>
    </submittedName>
</protein>
<comment type="caution">
    <text evidence="1">The sequence shown here is derived from an EMBL/GenBank/DDBJ whole genome shotgun (WGS) entry which is preliminary data.</text>
</comment>
<sequence length="185" mass="21258">MPFSAKQHSLLDRPSFIWKARIRAAPGVAIYGRDLYLNGQADMLIKLMGVFKVGHARGREIDQGSLVRYLAEMVWYPTAALSPYITWEAVADDVARANISYGGINASGTFYFQKTGEPVRFMAQRFKEDRGTCTMEEWEVRMRTYKPFQGILIPSQGEICWNLQAGPFHWFRFEVKEAEFDEVQT</sequence>
<proteinExistence type="predicted"/>
<dbReference type="EMBL" id="BORR01000012">
    <property type="protein sequence ID" value="GIO38460.1"/>
    <property type="molecule type" value="Genomic_DNA"/>
</dbReference>
<dbReference type="AlphaFoldDB" id="A0A919XX17"/>
<evidence type="ECO:0000313" key="2">
    <source>
        <dbReference type="Proteomes" id="UP000681162"/>
    </source>
</evidence>
<dbReference type="Pfam" id="PF21900">
    <property type="entry name" value="DUF6920"/>
    <property type="match status" value="1"/>
</dbReference>
<keyword evidence="2" id="KW-1185">Reference proteome</keyword>
<name>A0A919XX17_9BACL</name>
<organism evidence="1 2">
    <name type="scientific">Paenibacillus antibioticophila</name>
    <dbReference type="NCBI Taxonomy" id="1274374"/>
    <lineage>
        <taxon>Bacteria</taxon>
        <taxon>Bacillati</taxon>
        <taxon>Bacillota</taxon>
        <taxon>Bacilli</taxon>
        <taxon>Bacillales</taxon>
        <taxon>Paenibacillaceae</taxon>
        <taxon>Paenibacillus</taxon>
    </lineage>
</organism>
<reference evidence="1 2" key="1">
    <citation type="submission" date="2021-03" db="EMBL/GenBank/DDBJ databases">
        <title>Antimicrobial resistance genes in bacteria isolated from Japanese honey, and their potential for conferring macrolide and lincosamide resistance in the American foulbrood pathogen Paenibacillus larvae.</title>
        <authorList>
            <person name="Okamoto M."/>
            <person name="Kumagai M."/>
            <person name="Kanamori H."/>
            <person name="Takamatsu D."/>
        </authorList>
    </citation>
    <scope>NUCLEOTIDE SEQUENCE [LARGE SCALE GENOMIC DNA]</scope>
    <source>
        <strain evidence="1 2">J41TS12</strain>
    </source>
</reference>
<gene>
    <name evidence="1" type="ORF">J41TS12_33210</name>
</gene>
<evidence type="ECO:0000313" key="1">
    <source>
        <dbReference type="EMBL" id="GIO38460.1"/>
    </source>
</evidence>
<dbReference type="Proteomes" id="UP000681162">
    <property type="component" value="Unassembled WGS sequence"/>
</dbReference>
<accession>A0A919XX17</accession>